<feature type="compositionally biased region" description="Polar residues" evidence="1">
    <location>
        <begin position="108"/>
        <end position="120"/>
    </location>
</feature>
<sequence length="268" mass="28837">TQPRFRNWACNAQSKNDRHLDSKHGLDNQFLGSSLDLNIDSASFGYWELVDSPTSVIENPIETVMGQVSSLKVADAALTLPNTTTSVSAAALTLAKDSGKMDEKKNKSSTNVSLNSNTGYGSVEPPVQSAQTSTSSTCSMTPITKAIPQRAASSDVSSVGSLTLAPSSESLLLKANRSATMPLPPRSVKSQRFLDSERERELRRATVRTGAQSIVAARAESLQNRPAFTARPSIDRLRSITNKDAPTKPPIKSLISFWEQTSESPIEA</sequence>
<reference evidence="2" key="1">
    <citation type="journal article" date="2020" name="Fungal Divers.">
        <title>Resolving the Mortierellaceae phylogeny through synthesis of multi-gene phylogenetics and phylogenomics.</title>
        <authorList>
            <person name="Vandepol N."/>
            <person name="Liber J."/>
            <person name="Desiro A."/>
            <person name="Na H."/>
            <person name="Kennedy M."/>
            <person name="Barry K."/>
            <person name="Grigoriev I.V."/>
            <person name="Miller A.N."/>
            <person name="O'Donnell K."/>
            <person name="Stajich J.E."/>
            <person name="Bonito G."/>
        </authorList>
    </citation>
    <scope>NUCLEOTIDE SEQUENCE</scope>
    <source>
        <strain evidence="2">KOD1015</strain>
    </source>
</reference>
<gene>
    <name evidence="2" type="ORF">BGW38_007847</name>
</gene>
<protein>
    <submittedName>
        <fullName evidence="2">Uncharacterized protein</fullName>
    </submittedName>
</protein>
<evidence type="ECO:0000313" key="3">
    <source>
        <dbReference type="Proteomes" id="UP000780801"/>
    </source>
</evidence>
<evidence type="ECO:0000313" key="2">
    <source>
        <dbReference type="EMBL" id="KAF9577137.1"/>
    </source>
</evidence>
<accession>A0A9P6KA53</accession>
<dbReference type="AlphaFoldDB" id="A0A9P6KA53"/>
<name>A0A9P6KA53_9FUNG</name>
<organism evidence="2 3">
    <name type="scientific">Lunasporangiospora selenospora</name>
    <dbReference type="NCBI Taxonomy" id="979761"/>
    <lineage>
        <taxon>Eukaryota</taxon>
        <taxon>Fungi</taxon>
        <taxon>Fungi incertae sedis</taxon>
        <taxon>Mucoromycota</taxon>
        <taxon>Mortierellomycotina</taxon>
        <taxon>Mortierellomycetes</taxon>
        <taxon>Mortierellales</taxon>
        <taxon>Mortierellaceae</taxon>
        <taxon>Lunasporangiospora</taxon>
    </lineage>
</organism>
<keyword evidence="3" id="KW-1185">Reference proteome</keyword>
<comment type="caution">
    <text evidence="2">The sequence shown here is derived from an EMBL/GenBank/DDBJ whole genome shotgun (WGS) entry which is preliminary data.</text>
</comment>
<feature type="non-terminal residue" evidence="2">
    <location>
        <position position="268"/>
    </location>
</feature>
<dbReference type="EMBL" id="JAABOA010005249">
    <property type="protein sequence ID" value="KAF9577137.1"/>
    <property type="molecule type" value="Genomic_DNA"/>
</dbReference>
<feature type="compositionally biased region" description="Basic and acidic residues" evidence="1">
    <location>
        <begin position="97"/>
        <end position="106"/>
    </location>
</feature>
<feature type="compositionally biased region" description="Low complexity" evidence="1">
    <location>
        <begin position="129"/>
        <end position="138"/>
    </location>
</feature>
<dbReference type="OrthoDB" id="2436692at2759"/>
<feature type="region of interest" description="Disordered" evidence="1">
    <location>
        <begin position="97"/>
        <end position="138"/>
    </location>
</feature>
<dbReference type="Proteomes" id="UP000780801">
    <property type="component" value="Unassembled WGS sequence"/>
</dbReference>
<evidence type="ECO:0000256" key="1">
    <source>
        <dbReference type="SAM" id="MobiDB-lite"/>
    </source>
</evidence>
<proteinExistence type="predicted"/>